<proteinExistence type="predicted"/>
<name>A0A814SAG1_9BILA</name>
<dbReference type="EMBL" id="CAJOBC010006697">
    <property type="protein sequence ID" value="CAF3908021.1"/>
    <property type="molecule type" value="Genomic_DNA"/>
</dbReference>
<dbReference type="OrthoDB" id="9984319at2759"/>
<dbReference type="Proteomes" id="UP000681722">
    <property type="component" value="Unassembled WGS sequence"/>
</dbReference>
<sequence length="492" mass="55535">MDHIKTVFKHNHHHNSWSQQTLDSPNTAYLQSYAIVVSTETNSDDDWKQVVDVLHEKYPNATVYLYRNDVTSVKEALQISMPRYTAFVCKPSECGREFVASVHRLTRTLDDEPYIDTMWAIITGSDAKSALNSIKDDVEQPFIIRTALNFTNVDQDLFDMCFTFSDSKYSCWYGKNCCENGKEEGSEYSKPPALMFSEKLDAIRPDLLVTGGHGTEHTLEMPWTTGMLYATDQSLLLLDTEGNAVASPIETSPNPKVFLPIANCLIGHCVGENCMVTLFMGKLGVKQLCGYTVNTWFGRAGWGTLDLWKSIPGQLALSQAYFLNQVRMTYDLKSINSHLLKFKFDVTKNDPSYESVGEQINNCFKLSDNIDAETREKIYGLCYDRDTTVLYGDPAFDARFDKTKCDPILSTKFIRTSVNTHSFIITFTDTESISKLYLPVGVMFTSRIANYNIISGIDHEPILSDNFIMVLKPRPKEGSTTVVIDFRGTVLP</sequence>
<evidence type="ECO:0000313" key="2">
    <source>
        <dbReference type="EMBL" id="CAF3908021.1"/>
    </source>
</evidence>
<reference evidence="1" key="1">
    <citation type="submission" date="2021-02" db="EMBL/GenBank/DDBJ databases">
        <authorList>
            <person name="Nowell W R."/>
        </authorList>
    </citation>
    <scope>NUCLEOTIDE SEQUENCE</scope>
</reference>
<dbReference type="AlphaFoldDB" id="A0A814SAG1"/>
<evidence type="ECO:0000313" key="3">
    <source>
        <dbReference type="Proteomes" id="UP000663829"/>
    </source>
</evidence>
<protein>
    <submittedName>
        <fullName evidence="1">Uncharacterized protein</fullName>
    </submittedName>
</protein>
<keyword evidence="3" id="KW-1185">Reference proteome</keyword>
<organism evidence="1 3">
    <name type="scientific">Didymodactylos carnosus</name>
    <dbReference type="NCBI Taxonomy" id="1234261"/>
    <lineage>
        <taxon>Eukaryota</taxon>
        <taxon>Metazoa</taxon>
        <taxon>Spiralia</taxon>
        <taxon>Gnathifera</taxon>
        <taxon>Rotifera</taxon>
        <taxon>Eurotatoria</taxon>
        <taxon>Bdelloidea</taxon>
        <taxon>Philodinida</taxon>
        <taxon>Philodinidae</taxon>
        <taxon>Didymodactylos</taxon>
    </lineage>
</organism>
<accession>A0A814SAG1</accession>
<gene>
    <name evidence="1" type="ORF">GPM918_LOCUS20856</name>
    <name evidence="2" type="ORF">SRO942_LOCUS20851</name>
</gene>
<evidence type="ECO:0000313" key="1">
    <source>
        <dbReference type="EMBL" id="CAF1144458.1"/>
    </source>
</evidence>
<dbReference type="Proteomes" id="UP000663829">
    <property type="component" value="Unassembled WGS sequence"/>
</dbReference>
<dbReference type="EMBL" id="CAJNOQ010006698">
    <property type="protein sequence ID" value="CAF1144458.1"/>
    <property type="molecule type" value="Genomic_DNA"/>
</dbReference>
<comment type="caution">
    <text evidence="1">The sequence shown here is derived from an EMBL/GenBank/DDBJ whole genome shotgun (WGS) entry which is preliminary data.</text>
</comment>